<dbReference type="VEuPathDB" id="MicrosporidiaDB:AAJ76_1360001634"/>
<dbReference type="EMBL" id="JPQZ01000136">
    <property type="protein sequence ID" value="KKO74023.1"/>
    <property type="molecule type" value="Genomic_DNA"/>
</dbReference>
<dbReference type="RefSeq" id="XP_024329765.1">
    <property type="nucleotide sequence ID" value="XM_024473995.1"/>
</dbReference>
<organism evidence="1 2">
    <name type="scientific">Vairimorpha ceranae</name>
    <dbReference type="NCBI Taxonomy" id="40302"/>
    <lineage>
        <taxon>Eukaryota</taxon>
        <taxon>Fungi</taxon>
        <taxon>Fungi incertae sedis</taxon>
        <taxon>Microsporidia</taxon>
        <taxon>Nosematidae</taxon>
        <taxon>Vairimorpha</taxon>
    </lineage>
</organism>
<gene>
    <name evidence="1" type="ORF">AAJ76_1360001634</name>
</gene>
<dbReference type="AlphaFoldDB" id="A0A0F9WLR7"/>
<sequence>MGNGKIGGIERKSKKCFILPVESRNAVTIERIISKNVLPVKIIVTDNDIHIMLNLEH</sequence>
<dbReference type="OrthoDB" id="6611384at2759"/>
<comment type="caution">
    <text evidence="1">The sequence shown here is derived from an EMBL/GenBank/DDBJ whole genome shotgun (WGS) entry which is preliminary data.</text>
</comment>
<protein>
    <submittedName>
        <fullName evidence="1">Uncharacterized protein</fullName>
    </submittedName>
</protein>
<name>A0A0F9WLR7_9MICR</name>
<keyword evidence="2" id="KW-1185">Reference proteome</keyword>
<dbReference type="Proteomes" id="UP000034350">
    <property type="component" value="Unassembled WGS sequence"/>
</dbReference>
<accession>A0A0F9WLR7</accession>
<dbReference type="GeneID" id="36318897"/>
<evidence type="ECO:0000313" key="2">
    <source>
        <dbReference type="Proteomes" id="UP000034350"/>
    </source>
</evidence>
<proteinExistence type="predicted"/>
<evidence type="ECO:0000313" key="1">
    <source>
        <dbReference type="EMBL" id="KKO74023.1"/>
    </source>
</evidence>
<reference evidence="1 2" key="1">
    <citation type="journal article" date="2015" name="Environ. Microbiol.">
        <title>Genome analyses suggest the presence of polyploidy and recent human-driven expansions in eight global populations of the honeybee pathogen Nosema ceranae.</title>
        <authorList>
            <person name="Pelin A."/>
            <person name="Selman M."/>
            <person name="Aris-Brosou S."/>
            <person name="Farinelli L."/>
            <person name="Corradi N."/>
        </authorList>
    </citation>
    <scope>NUCLEOTIDE SEQUENCE [LARGE SCALE GENOMIC DNA]</scope>
    <source>
        <strain evidence="1 2">PA08 1199</strain>
    </source>
</reference>